<proteinExistence type="predicted"/>
<protein>
    <recommendedName>
        <fullName evidence="3">Reverse transcriptase Ty1/copia-type domain-containing protein</fullName>
    </recommendedName>
</protein>
<organism evidence="1 2">
    <name type="scientific">Ziziphus jujuba var. spinosa</name>
    <dbReference type="NCBI Taxonomy" id="714518"/>
    <lineage>
        <taxon>Eukaryota</taxon>
        <taxon>Viridiplantae</taxon>
        <taxon>Streptophyta</taxon>
        <taxon>Embryophyta</taxon>
        <taxon>Tracheophyta</taxon>
        <taxon>Spermatophyta</taxon>
        <taxon>Magnoliopsida</taxon>
        <taxon>eudicotyledons</taxon>
        <taxon>Gunneridae</taxon>
        <taxon>Pentapetalae</taxon>
        <taxon>rosids</taxon>
        <taxon>fabids</taxon>
        <taxon>Rosales</taxon>
        <taxon>Rhamnaceae</taxon>
        <taxon>Paliureae</taxon>
        <taxon>Ziziphus</taxon>
    </lineage>
</organism>
<evidence type="ECO:0000313" key="2">
    <source>
        <dbReference type="Proteomes" id="UP000813462"/>
    </source>
</evidence>
<name>A0A978VZA3_ZIZJJ</name>
<comment type="caution">
    <text evidence="1">The sequence shown here is derived from an EMBL/GenBank/DDBJ whole genome shotgun (WGS) entry which is preliminary data.</text>
</comment>
<dbReference type="Proteomes" id="UP000813462">
    <property type="component" value="Unassembled WGS sequence"/>
</dbReference>
<evidence type="ECO:0000313" key="1">
    <source>
        <dbReference type="EMBL" id="KAH7545037.1"/>
    </source>
</evidence>
<reference evidence="1" key="1">
    <citation type="journal article" date="2021" name="Front. Plant Sci.">
        <title>Chromosome-Scale Genome Assembly for Chinese Sour Jujube and Insights Into Its Genome Evolution and Domestication Signature.</title>
        <authorList>
            <person name="Shen L.-Y."/>
            <person name="Luo H."/>
            <person name="Wang X.-L."/>
            <person name="Wang X.-M."/>
            <person name="Qiu X.-J."/>
            <person name="Liu H."/>
            <person name="Zhou S.-S."/>
            <person name="Jia K.-H."/>
            <person name="Nie S."/>
            <person name="Bao Y.-T."/>
            <person name="Zhang R.-G."/>
            <person name="Yun Q.-Z."/>
            <person name="Chai Y.-H."/>
            <person name="Lu J.-Y."/>
            <person name="Li Y."/>
            <person name="Zhao S.-W."/>
            <person name="Mao J.-F."/>
            <person name="Jia S.-G."/>
            <person name="Mao Y.-M."/>
        </authorList>
    </citation>
    <scope>NUCLEOTIDE SEQUENCE</scope>
    <source>
        <strain evidence="1">AT0</strain>
        <tissue evidence="1">Leaf</tissue>
    </source>
</reference>
<dbReference type="EMBL" id="JAEACU010000001">
    <property type="protein sequence ID" value="KAH7545037.1"/>
    <property type="molecule type" value="Genomic_DNA"/>
</dbReference>
<gene>
    <name evidence="1" type="ORF">FEM48_Zijuj01G0050900</name>
</gene>
<dbReference type="AlphaFoldDB" id="A0A978VZA3"/>
<accession>A0A978VZA3</accession>
<evidence type="ECO:0008006" key="3">
    <source>
        <dbReference type="Google" id="ProtNLM"/>
    </source>
</evidence>
<sequence>MELMREEATTPLASPTASLQEAKIQVKGATVYEFTIDISVNFQEAMEDKNWKNAMDEEIKAIKNNETWEPVLLPQGSKASGMRWVYKAKKNAKGEVEMYKVRLLAKKG</sequence>